<dbReference type="HOGENOM" id="CLU_2098606_0_0_1"/>
<name>D4D4Q6_TRIVH</name>
<reference evidence="2" key="1">
    <citation type="journal article" date="2011" name="Genome Biol.">
        <title>Comparative and functional genomics provide insights into the pathogenicity of dermatophytic fungi.</title>
        <authorList>
            <person name="Burmester A."/>
            <person name="Shelest E."/>
            <person name="Gloeckner G."/>
            <person name="Heddergott C."/>
            <person name="Schindler S."/>
            <person name="Staib P."/>
            <person name="Heidel A."/>
            <person name="Felder M."/>
            <person name="Petzold A."/>
            <person name="Szafranski K."/>
            <person name="Feuermann M."/>
            <person name="Pedruzzi I."/>
            <person name="Priebe S."/>
            <person name="Groth M."/>
            <person name="Winkler R."/>
            <person name="Li W."/>
            <person name="Kniemeyer O."/>
            <person name="Schroeckh V."/>
            <person name="Hertweck C."/>
            <person name="Hube B."/>
            <person name="White T.C."/>
            <person name="Platzer M."/>
            <person name="Guthke R."/>
            <person name="Heitman J."/>
            <person name="Woestemeyer J."/>
            <person name="Zipfel P.F."/>
            <person name="Monod M."/>
            <person name="Brakhage A.A."/>
        </authorList>
    </citation>
    <scope>NUCLEOTIDE SEQUENCE [LARGE SCALE GENOMIC DNA]</scope>
    <source>
        <strain evidence="2">HKI 0517</strain>
    </source>
</reference>
<dbReference type="EMBL" id="ACYE01000108">
    <property type="protein sequence ID" value="EFE43165.1"/>
    <property type="molecule type" value="Genomic_DNA"/>
</dbReference>
<proteinExistence type="predicted"/>
<evidence type="ECO:0000313" key="1">
    <source>
        <dbReference type="EMBL" id="EFE43165.1"/>
    </source>
</evidence>
<dbReference type="Proteomes" id="UP000008383">
    <property type="component" value="Unassembled WGS sequence"/>
</dbReference>
<gene>
    <name evidence="1" type="ORF">TRV_02072</name>
</gene>
<evidence type="ECO:0000313" key="2">
    <source>
        <dbReference type="Proteomes" id="UP000008383"/>
    </source>
</evidence>
<sequence>MAEQNVESRMAELISSMAQGRGDIVIQGKVRPSNSLMFVCIEALMKLSAYAYLDEQKDHHRTLPRIQVATIALLYYLSTQERERERDEVEVEVEEKEEKVEVEMLISSLGKGRKDD</sequence>
<protein>
    <submittedName>
        <fullName evidence="1">Uncharacterized protein</fullName>
    </submittedName>
</protein>
<dbReference type="GeneID" id="9582356"/>
<accession>D4D4Q6</accession>
<dbReference type="AlphaFoldDB" id="D4D4Q6"/>
<organism evidence="1 2">
    <name type="scientific">Trichophyton verrucosum (strain HKI 0517)</name>
    <dbReference type="NCBI Taxonomy" id="663202"/>
    <lineage>
        <taxon>Eukaryota</taxon>
        <taxon>Fungi</taxon>
        <taxon>Dikarya</taxon>
        <taxon>Ascomycota</taxon>
        <taxon>Pezizomycotina</taxon>
        <taxon>Eurotiomycetes</taxon>
        <taxon>Eurotiomycetidae</taxon>
        <taxon>Onygenales</taxon>
        <taxon>Arthrodermataceae</taxon>
        <taxon>Trichophyton</taxon>
    </lineage>
</organism>
<keyword evidence="2" id="KW-1185">Reference proteome</keyword>
<dbReference type="RefSeq" id="XP_003023783.1">
    <property type="nucleotide sequence ID" value="XM_003023737.1"/>
</dbReference>
<comment type="caution">
    <text evidence="1">The sequence shown here is derived from an EMBL/GenBank/DDBJ whole genome shotgun (WGS) entry which is preliminary data.</text>
</comment>
<dbReference type="KEGG" id="tve:TRV_02072"/>